<keyword evidence="6" id="KW-1185">Reference proteome</keyword>
<protein>
    <submittedName>
        <fullName evidence="5">Family 1 glycosylhydrolase</fullName>
    </submittedName>
</protein>
<comment type="similarity">
    <text evidence="1 4">Belongs to the glycosyl hydrolase 1 family.</text>
</comment>
<dbReference type="RefSeq" id="WP_345122052.1">
    <property type="nucleotide sequence ID" value="NZ_BAABAT010000002.1"/>
</dbReference>
<organism evidence="5 6">
    <name type="scientific">Dactylosporangium darangshiense</name>
    <dbReference type="NCBI Taxonomy" id="579108"/>
    <lineage>
        <taxon>Bacteria</taxon>
        <taxon>Bacillati</taxon>
        <taxon>Actinomycetota</taxon>
        <taxon>Actinomycetes</taxon>
        <taxon>Micromonosporales</taxon>
        <taxon>Micromonosporaceae</taxon>
        <taxon>Dactylosporangium</taxon>
    </lineage>
</organism>
<dbReference type="InterPro" id="IPR001360">
    <property type="entry name" value="Glyco_hydro_1"/>
</dbReference>
<accession>A0ABP8CZD1</accession>
<evidence type="ECO:0000256" key="4">
    <source>
        <dbReference type="RuleBase" id="RU003690"/>
    </source>
</evidence>
<proteinExistence type="inferred from homology"/>
<keyword evidence="2" id="KW-0378">Hydrolase</keyword>
<dbReference type="PANTHER" id="PTHR10353">
    <property type="entry name" value="GLYCOSYL HYDROLASE"/>
    <property type="match status" value="1"/>
</dbReference>
<evidence type="ECO:0000256" key="2">
    <source>
        <dbReference type="ARBA" id="ARBA00022801"/>
    </source>
</evidence>
<dbReference type="Proteomes" id="UP001500620">
    <property type="component" value="Unassembled WGS sequence"/>
</dbReference>
<gene>
    <name evidence="5" type="ORF">GCM10022255_011870</name>
</gene>
<dbReference type="EMBL" id="BAABAT010000002">
    <property type="protein sequence ID" value="GAA4245257.1"/>
    <property type="molecule type" value="Genomic_DNA"/>
</dbReference>
<dbReference type="InterPro" id="IPR033132">
    <property type="entry name" value="GH_1_N_CS"/>
</dbReference>
<name>A0ABP8CZD1_9ACTN</name>
<reference evidence="6" key="1">
    <citation type="journal article" date="2019" name="Int. J. Syst. Evol. Microbiol.">
        <title>The Global Catalogue of Microorganisms (GCM) 10K type strain sequencing project: providing services to taxonomists for standard genome sequencing and annotation.</title>
        <authorList>
            <consortium name="The Broad Institute Genomics Platform"/>
            <consortium name="The Broad Institute Genome Sequencing Center for Infectious Disease"/>
            <person name="Wu L."/>
            <person name="Ma J."/>
        </authorList>
    </citation>
    <scope>NUCLEOTIDE SEQUENCE [LARGE SCALE GENOMIC DNA]</scope>
    <source>
        <strain evidence="6">JCM 17441</strain>
    </source>
</reference>
<evidence type="ECO:0000256" key="3">
    <source>
        <dbReference type="ARBA" id="ARBA00023295"/>
    </source>
</evidence>
<dbReference type="PANTHER" id="PTHR10353:SF36">
    <property type="entry name" value="LP05116P"/>
    <property type="match status" value="1"/>
</dbReference>
<sequence>MSRPFPPGFLFGAATSGHQTEGGNDNSDTWFAEQVRPSVFREPSGPACDSYRRWRDDVDLAAGMGLNAYRFSLEWARIEPEPGRFDRAALEHYGAVIERCRSSGLAPIVTLNHFTCPHWFAARGGWLDPEAPERFAAYCAEAVAAIGAGIAYAVTLNEPNLPRLLTWAGLPPFVRDLERATLEAASRAAGVARYRLGNVVLPEELDAIEDGYAAAHAAARAAVRARRPGLPVGLSLALVDDVADGDPAVRDRKRAEVYARWLRLARDDDFLGVQNYERVHYGPDGPLPPPPGAVVNGMGSAADPASLGGAVRYAHAEAGVPILVTEHGMATDDDAHRAAFIEPSLAGLLDAADDGVPVLGYCHWSLIDNFEWVFGFAMRLGLHAVDRDTFERIAKPSAGVYAAIATAASLRPP</sequence>
<evidence type="ECO:0000313" key="5">
    <source>
        <dbReference type="EMBL" id="GAA4245257.1"/>
    </source>
</evidence>
<keyword evidence="3" id="KW-0326">Glycosidase</keyword>
<dbReference type="Pfam" id="PF00232">
    <property type="entry name" value="Glyco_hydro_1"/>
    <property type="match status" value="2"/>
</dbReference>
<dbReference type="SUPFAM" id="SSF51445">
    <property type="entry name" value="(Trans)glycosidases"/>
    <property type="match status" value="1"/>
</dbReference>
<evidence type="ECO:0000256" key="1">
    <source>
        <dbReference type="ARBA" id="ARBA00010838"/>
    </source>
</evidence>
<evidence type="ECO:0000313" key="6">
    <source>
        <dbReference type="Proteomes" id="UP001500620"/>
    </source>
</evidence>
<dbReference type="PROSITE" id="PS00653">
    <property type="entry name" value="GLYCOSYL_HYDROL_F1_2"/>
    <property type="match status" value="1"/>
</dbReference>
<dbReference type="Gene3D" id="3.20.20.80">
    <property type="entry name" value="Glycosidases"/>
    <property type="match status" value="1"/>
</dbReference>
<comment type="caution">
    <text evidence="5">The sequence shown here is derived from an EMBL/GenBank/DDBJ whole genome shotgun (WGS) entry which is preliminary data.</text>
</comment>
<dbReference type="InterPro" id="IPR017853">
    <property type="entry name" value="GH"/>
</dbReference>
<dbReference type="PRINTS" id="PR00131">
    <property type="entry name" value="GLHYDRLASE1"/>
</dbReference>